<dbReference type="Pfam" id="PF12796">
    <property type="entry name" value="Ank_2"/>
    <property type="match status" value="1"/>
</dbReference>
<gene>
    <name evidence="5" type="ORF">PAPOLLO_LOCUS25391</name>
</gene>
<reference evidence="5" key="1">
    <citation type="submission" date="2021-04" db="EMBL/GenBank/DDBJ databases">
        <authorList>
            <person name="Tunstrom K."/>
        </authorList>
    </citation>
    <scope>NUCLEOTIDE SEQUENCE</scope>
</reference>
<feature type="repeat" description="ANK" evidence="3">
    <location>
        <begin position="112"/>
        <end position="144"/>
    </location>
</feature>
<sequence length="642" mass="67566">MTTDLCTDDVVVHVTSPQIITAESVSAAGVGVVPASRGAGAGAGGAELGRHLLLAARAGDTQAVLDLMAKGAPFTTDWLGTSPLHLAAANAHVETCAVLLRAGVSRDARTKVERTPLHLAAHAGHARVVRLLLEHGANVDCRDMLRMTPLHWAAARGHEAVARELLRRGADVRARCKFRKTPRCLALRACAQRLVRLLDEHERAADTQHLPAHTQHGLRPAPRAPARRARARRRHAAPTRPHAARSVHTHIHTHARRKFRKTPRCLALQACAQRLVRLLDEHERAADTQHLPAHTQHDSLKDETSELKEFETVQRIQEINPTKVKQQQQEKTIRIEAKSEGRNGGAEALLRRHGITLLPTDDGSTVLSALQSGRTVVLSDAGKLMLKESGALNTSVNSAPKSSTSGANVTSIGIVSNTGGISNARVSTSVGAGSTGGTSAAVVGAGGTVSVGGVGGSGGVVLTAKAVKSLPRAGPKVFTLNGLTSLANLSTTPIRRVINPRDLQQVKIVKLPPDATIISPSKVLPLKAKKKISQRTPVKIVMNKSNFEKLIANANKATVTSAASEVSSSGLVGQGVSGGSGEVMLGESVGDEELGEVGEEGGGVCTRCRACACGGALRLEAAKRAVRRLATELRAVRTAHTQ</sequence>
<comment type="caution">
    <text evidence="5">The sequence shown here is derived from an EMBL/GenBank/DDBJ whole genome shotgun (WGS) entry which is preliminary data.</text>
</comment>
<feature type="region of interest" description="Disordered" evidence="4">
    <location>
        <begin position="207"/>
        <end position="258"/>
    </location>
</feature>
<protein>
    <submittedName>
        <fullName evidence="5">(apollo) hypothetical protein</fullName>
    </submittedName>
</protein>
<organism evidence="5 6">
    <name type="scientific">Parnassius apollo</name>
    <name type="common">Apollo butterfly</name>
    <name type="synonym">Papilio apollo</name>
    <dbReference type="NCBI Taxonomy" id="110799"/>
    <lineage>
        <taxon>Eukaryota</taxon>
        <taxon>Metazoa</taxon>
        <taxon>Ecdysozoa</taxon>
        <taxon>Arthropoda</taxon>
        <taxon>Hexapoda</taxon>
        <taxon>Insecta</taxon>
        <taxon>Pterygota</taxon>
        <taxon>Neoptera</taxon>
        <taxon>Endopterygota</taxon>
        <taxon>Lepidoptera</taxon>
        <taxon>Glossata</taxon>
        <taxon>Ditrysia</taxon>
        <taxon>Papilionoidea</taxon>
        <taxon>Papilionidae</taxon>
        <taxon>Parnassiinae</taxon>
        <taxon>Parnassini</taxon>
        <taxon>Parnassius</taxon>
        <taxon>Parnassius</taxon>
    </lineage>
</organism>
<dbReference type="PROSITE" id="PS50297">
    <property type="entry name" value="ANK_REP_REGION"/>
    <property type="match status" value="3"/>
</dbReference>
<dbReference type="Pfam" id="PF00023">
    <property type="entry name" value="Ank"/>
    <property type="match status" value="1"/>
</dbReference>
<name>A0A8S3Y6H4_PARAO</name>
<evidence type="ECO:0000256" key="2">
    <source>
        <dbReference type="ARBA" id="ARBA00023043"/>
    </source>
</evidence>
<keyword evidence="6" id="KW-1185">Reference proteome</keyword>
<evidence type="ECO:0000313" key="5">
    <source>
        <dbReference type="EMBL" id="CAG5052528.1"/>
    </source>
</evidence>
<evidence type="ECO:0000256" key="3">
    <source>
        <dbReference type="PROSITE-ProRule" id="PRU00023"/>
    </source>
</evidence>
<dbReference type="OrthoDB" id="341259at2759"/>
<feature type="compositionally biased region" description="Basic residues" evidence="4">
    <location>
        <begin position="225"/>
        <end position="258"/>
    </location>
</feature>
<keyword evidence="2 3" id="KW-0040">ANK repeat</keyword>
<dbReference type="AlphaFoldDB" id="A0A8S3Y6H4"/>
<feature type="repeat" description="ANK" evidence="3">
    <location>
        <begin position="79"/>
        <end position="111"/>
    </location>
</feature>
<evidence type="ECO:0000256" key="4">
    <source>
        <dbReference type="SAM" id="MobiDB-lite"/>
    </source>
</evidence>
<keyword evidence="1" id="KW-0677">Repeat</keyword>
<dbReference type="Proteomes" id="UP000691718">
    <property type="component" value="Unassembled WGS sequence"/>
</dbReference>
<dbReference type="PANTHER" id="PTHR24171:SF10">
    <property type="entry name" value="ANKYRIN REPEAT DOMAIN-CONTAINING PROTEIN 29-LIKE"/>
    <property type="match status" value="1"/>
</dbReference>
<evidence type="ECO:0000256" key="1">
    <source>
        <dbReference type="ARBA" id="ARBA00022737"/>
    </source>
</evidence>
<accession>A0A8S3Y6H4</accession>
<feature type="repeat" description="ANK" evidence="3">
    <location>
        <begin position="145"/>
        <end position="177"/>
    </location>
</feature>
<dbReference type="SMART" id="SM00248">
    <property type="entry name" value="ANK"/>
    <property type="match status" value="3"/>
</dbReference>
<dbReference type="EMBL" id="CAJQZP010001531">
    <property type="protein sequence ID" value="CAG5052528.1"/>
    <property type="molecule type" value="Genomic_DNA"/>
</dbReference>
<proteinExistence type="predicted"/>
<dbReference type="PANTHER" id="PTHR24171">
    <property type="entry name" value="ANKYRIN REPEAT DOMAIN-CONTAINING PROTEIN 39-RELATED"/>
    <property type="match status" value="1"/>
</dbReference>
<evidence type="ECO:0000313" key="6">
    <source>
        <dbReference type="Proteomes" id="UP000691718"/>
    </source>
</evidence>
<dbReference type="InterPro" id="IPR002110">
    <property type="entry name" value="Ankyrin_rpt"/>
</dbReference>
<dbReference type="PROSITE" id="PS50088">
    <property type="entry name" value="ANK_REPEAT"/>
    <property type="match status" value="3"/>
</dbReference>